<evidence type="ECO:0000313" key="2">
    <source>
        <dbReference type="Proteomes" id="UP000780721"/>
    </source>
</evidence>
<comment type="caution">
    <text evidence="1">The sequence shown here is derived from an EMBL/GenBank/DDBJ whole genome shotgun (WGS) entry which is preliminary data.</text>
</comment>
<dbReference type="InterPro" id="IPR040442">
    <property type="entry name" value="Pyrv_kinase-like_dom_sf"/>
</dbReference>
<gene>
    <name evidence="1" type="ORF">HXM91_08790</name>
</gene>
<dbReference type="SUPFAM" id="SSF51621">
    <property type="entry name" value="Phosphoenolpyruvate/pyruvate domain"/>
    <property type="match status" value="1"/>
</dbReference>
<sequence>MEKEGAKLMERKSNHLVLFYITNRPDVAIIAEKYGVDRIWIDLERLGKEERQKQMNTVKSQHSISDISTIKPLLTKAELMVRINPWNENSPQEIE</sequence>
<dbReference type="InterPro" id="IPR015813">
    <property type="entry name" value="Pyrv/PenolPyrv_kinase-like_dom"/>
</dbReference>
<evidence type="ECO:0000313" key="1">
    <source>
        <dbReference type="EMBL" id="MBF1305922.1"/>
    </source>
</evidence>
<feature type="non-terminal residue" evidence="1">
    <location>
        <position position="95"/>
    </location>
</feature>
<dbReference type="GO" id="GO:0003824">
    <property type="term" value="F:catalytic activity"/>
    <property type="evidence" value="ECO:0007669"/>
    <property type="project" value="InterPro"/>
</dbReference>
<proteinExistence type="predicted"/>
<organism evidence="1 2">
    <name type="scientific">Oribacterium sinus</name>
    <dbReference type="NCBI Taxonomy" id="237576"/>
    <lineage>
        <taxon>Bacteria</taxon>
        <taxon>Bacillati</taxon>
        <taxon>Bacillota</taxon>
        <taxon>Clostridia</taxon>
        <taxon>Lachnospirales</taxon>
        <taxon>Lachnospiraceae</taxon>
        <taxon>Oribacterium</taxon>
    </lineage>
</organism>
<evidence type="ECO:0008006" key="3">
    <source>
        <dbReference type="Google" id="ProtNLM"/>
    </source>
</evidence>
<dbReference type="EMBL" id="JABZRB010000316">
    <property type="protein sequence ID" value="MBF1305922.1"/>
    <property type="molecule type" value="Genomic_DNA"/>
</dbReference>
<accession>A0A930DZ13</accession>
<dbReference type="Proteomes" id="UP000780721">
    <property type="component" value="Unassembled WGS sequence"/>
</dbReference>
<dbReference type="Gene3D" id="3.20.20.60">
    <property type="entry name" value="Phosphoenolpyruvate-binding domains"/>
    <property type="match status" value="1"/>
</dbReference>
<protein>
    <recommendedName>
        <fullName evidence="3">HpcH/HpaI aldolase/citrate lyase domain-containing protein</fullName>
    </recommendedName>
</protein>
<reference evidence="1" key="1">
    <citation type="submission" date="2020-04" db="EMBL/GenBank/DDBJ databases">
        <title>Deep metagenomics examines the oral microbiome during advanced dental caries in children, revealing novel taxa and co-occurrences with host molecules.</title>
        <authorList>
            <person name="Baker J.L."/>
            <person name="Morton J.T."/>
            <person name="Dinis M."/>
            <person name="Alvarez R."/>
            <person name="Tran N.C."/>
            <person name="Knight R."/>
            <person name="Edlund A."/>
        </authorList>
    </citation>
    <scope>NUCLEOTIDE SEQUENCE</scope>
    <source>
        <strain evidence="1">JCVI_48_bin.5</strain>
    </source>
</reference>
<dbReference type="AlphaFoldDB" id="A0A930DZ13"/>
<name>A0A930DZ13_9FIRM</name>